<sequence>MILRRSLSTLNASAAIFRRALPPQDFEFIPDFLSLTDQRILLSAALQKLDSMESSGYRRRRKAWVSARHTTHPTTSNPLRDIFFPDECYNFEEGHFDGVIRNYREIHLTSWPDIPGLPSVLERLGSLLPSRDVQTHLLHLASNGEIFPHVDNLEASGTWILGVSLGSQRLLRLEGPENESFEVLLPSGSVYIQRDSLRFNYKHSIPLKDNGRDGQRVSVMIRTFSGSALRLNH</sequence>
<keyword evidence="3" id="KW-1185">Reference proteome</keyword>
<dbReference type="InterPro" id="IPR032870">
    <property type="entry name" value="ALKBH7-like"/>
</dbReference>
<name>A0AAD7BX10_9AGAR</name>
<comment type="caution">
    <text evidence="2">The sequence shown here is derived from an EMBL/GenBank/DDBJ whole genome shotgun (WGS) entry which is preliminary data.</text>
</comment>
<evidence type="ECO:0000313" key="2">
    <source>
        <dbReference type="EMBL" id="KAJ7632175.1"/>
    </source>
</evidence>
<accession>A0AAD7BX10</accession>
<dbReference type="Gene3D" id="2.60.120.590">
    <property type="entry name" value="Alpha-ketoglutarate-dependent dioxygenase AlkB-like"/>
    <property type="match status" value="1"/>
</dbReference>
<dbReference type="Pfam" id="PF13532">
    <property type="entry name" value="2OG-FeII_Oxy_2"/>
    <property type="match status" value="1"/>
</dbReference>
<dbReference type="GO" id="GO:0016706">
    <property type="term" value="F:2-oxoglutarate-dependent dioxygenase activity"/>
    <property type="evidence" value="ECO:0007669"/>
    <property type="project" value="TreeGrafter"/>
</dbReference>
<dbReference type="GO" id="GO:0006974">
    <property type="term" value="P:DNA damage response"/>
    <property type="evidence" value="ECO:0007669"/>
    <property type="project" value="InterPro"/>
</dbReference>
<proteinExistence type="predicted"/>
<dbReference type="PANTHER" id="PTHR21052">
    <property type="entry name" value="SPERMATOGENESIS ASSOCIATED 11-RELATED"/>
    <property type="match status" value="1"/>
</dbReference>
<feature type="domain" description="Alpha-ketoglutarate-dependent dioxygenase AlkB-like" evidence="1">
    <location>
        <begin position="27"/>
        <end position="222"/>
    </location>
</feature>
<dbReference type="Proteomes" id="UP001221142">
    <property type="component" value="Unassembled WGS sequence"/>
</dbReference>
<dbReference type="InterPro" id="IPR037151">
    <property type="entry name" value="AlkB-like_sf"/>
</dbReference>
<evidence type="ECO:0000313" key="3">
    <source>
        <dbReference type="Proteomes" id="UP001221142"/>
    </source>
</evidence>
<protein>
    <recommendedName>
        <fullName evidence="1">Alpha-ketoglutarate-dependent dioxygenase AlkB-like domain-containing protein</fullName>
    </recommendedName>
</protein>
<dbReference type="InterPro" id="IPR027450">
    <property type="entry name" value="AlkB-like"/>
</dbReference>
<organism evidence="2 3">
    <name type="scientific">Roridomyces roridus</name>
    <dbReference type="NCBI Taxonomy" id="1738132"/>
    <lineage>
        <taxon>Eukaryota</taxon>
        <taxon>Fungi</taxon>
        <taxon>Dikarya</taxon>
        <taxon>Basidiomycota</taxon>
        <taxon>Agaricomycotina</taxon>
        <taxon>Agaricomycetes</taxon>
        <taxon>Agaricomycetidae</taxon>
        <taxon>Agaricales</taxon>
        <taxon>Marasmiineae</taxon>
        <taxon>Mycenaceae</taxon>
        <taxon>Roridomyces</taxon>
    </lineage>
</organism>
<dbReference type="GO" id="GO:0006631">
    <property type="term" value="P:fatty acid metabolic process"/>
    <property type="evidence" value="ECO:0007669"/>
    <property type="project" value="TreeGrafter"/>
</dbReference>
<dbReference type="SUPFAM" id="SSF51197">
    <property type="entry name" value="Clavaminate synthase-like"/>
    <property type="match status" value="1"/>
</dbReference>
<reference evidence="2" key="1">
    <citation type="submission" date="2023-03" db="EMBL/GenBank/DDBJ databases">
        <title>Massive genome expansion in bonnet fungi (Mycena s.s.) driven by repeated elements and novel gene families across ecological guilds.</title>
        <authorList>
            <consortium name="Lawrence Berkeley National Laboratory"/>
            <person name="Harder C.B."/>
            <person name="Miyauchi S."/>
            <person name="Viragh M."/>
            <person name="Kuo A."/>
            <person name="Thoen E."/>
            <person name="Andreopoulos B."/>
            <person name="Lu D."/>
            <person name="Skrede I."/>
            <person name="Drula E."/>
            <person name="Henrissat B."/>
            <person name="Morin E."/>
            <person name="Kohler A."/>
            <person name="Barry K."/>
            <person name="LaButti K."/>
            <person name="Morin E."/>
            <person name="Salamov A."/>
            <person name="Lipzen A."/>
            <person name="Mereny Z."/>
            <person name="Hegedus B."/>
            <person name="Baldrian P."/>
            <person name="Stursova M."/>
            <person name="Weitz H."/>
            <person name="Taylor A."/>
            <person name="Grigoriev I.V."/>
            <person name="Nagy L.G."/>
            <person name="Martin F."/>
            <person name="Kauserud H."/>
        </authorList>
    </citation>
    <scope>NUCLEOTIDE SEQUENCE</scope>
    <source>
        <strain evidence="2">9284</strain>
    </source>
</reference>
<gene>
    <name evidence="2" type="ORF">FB45DRAFT_989770</name>
</gene>
<evidence type="ECO:0000259" key="1">
    <source>
        <dbReference type="Pfam" id="PF13532"/>
    </source>
</evidence>
<dbReference type="GO" id="GO:0005759">
    <property type="term" value="C:mitochondrial matrix"/>
    <property type="evidence" value="ECO:0007669"/>
    <property type="project" value="TreeGrafter"/>
</dbReference>
<dbReference type="EMBL" id="JARKIF010000008">
    <property type="protein sequence ID" value="KAJ7632175.1"/>
    <property type="molecule type" value="Genomic_DNA"/>
</dbReference>
<dbReference type="AlphaFoldDB" id="A0AAD7BX10"/>
<dbReference type="PANTHER" id="PTHR21052:SF0">
    <property type="entry name" value="ALPHA-KETOGLUTARATE-DEPENDENT DIOXYGENASE ALKB HOMOLOG 7, MITOCHONDRIAL"/>
    <property type="match status" value="1"/>
</dbReference>